<sequence>MTQIIGNLSDISARYDAVFCDLWGCLHNGVTPFPAAVAALQAFRAKGGRVILLTNAPRPKSSIIKQLDDMSVPRDAWDDVVTSGDAAQFAMLAGAVGRKVHFIGAPKDEAFFTDFADDLQSLADSHPPIERVAAKDAEGLIVTGLVDDLSQTPDDYRATLLLAKTLGLPMLCANPDIIVHMGDKLLYCAGALAKAYEDIGGKALYFGKPHPPIYDLARRRLTALGGSDEAQILCIGDGIQTDVQGAIGEGLDALFVTGGIAHESFGADSNNPNKDLLEDWLQDTQLSPAYSIGHLR</sequence>
<dbReference type="Gene3D" id="3.40.50.1000">
    <property type="entry name" value="HAD superfamily/HAD-like"/>
    <property type="match status" value="2"/>
</dbReference>
<dbReference type="GO" id="GO:0016791">
    <property type="term" value="F:phosphatase activity"/>
    <property type="evidence" value="ECO:0007669"/>
    <property type="project" value="TreeGrafter"/>
</dbReference>
<dbReference type="RefSeq" id="WP_284324616.1">
    <property type="nucleotide sequence ID" value="NZ_BSPP01000005.1"/>
</dbReference>
<proteinExistence type="predicted"/>
<dbReference type="EMBL" id="BSPP01000005">
    <property type="protein sequence ID" value="GLS86391.1"/>
    <property type="molecule type" value="Genomic_DNA"/>
</dbReference>
<dbReference type="InterPro" id="IPR023214">
    <property type="entry name" value="HAD_sf"/>
</dbReference>
<organism evidence="1 2">
    <name type="scientific">Cypionkella aquatica</name>
    <dbReference type="NCBI Taxonomy" id="1756042"/>
    <lineage>
        <taxon>Bacteria</taxon>
        <taxon>Pseudomonadati</taxon>
        <taxon>Pseudomonadota</taxon>
        <taxon>Alphaproteobacteria</taxon>
        <taxon>Rhodobacterales</taxon>
        <taxon>Paracoccaceae</taxon>
        <taxon>Cypionkella</taxon>
    </lineage>
</organism>
<dbReference type="NCBIfam" id="TIGR01460">
    <property type="entry name" value="HAD-SF-IIA"/>
    <property type="match status" value="1"/>
</dbReference>
<dbReference type="GO" id="GO:0005737">
    <property type="term" value="C:cytoplasm"/>
    <property type="evidence" value="ECO:0007669"/>
    <property type="project" value="TreeGrafter"/>
</dbReference>
<evidence type="ECO:0000313" key="1">
    <source>
        <dbReference type="EMBL" id="GLS86391.1"/>
    </source>
</evidence>
<comment type="caution">
    <text evidence="1">The sequence shown here is derived from an EMBL/GenBank/DDBJ whole genome shotgun (WGS) entry which is preliminary data.</text>
</comment>
<dbReference type="Proteomes" id="UP001157355">
    <property type="component" value="Unassembled WGS sequence"/>
</dbReference>
<dbReference type="PANTHER" id="PTHR19288">
    <property type="entry name" value="4-NITROPHENYLPHOSPHATASE-RELATED"/>
    <property type="match status" value="1"/>
</dbReference>
<dbReference type="InterPro" id="IPR036412">
    <property type="entry name" value="HAD-like_sf"/>
</dbReference>
<dbReference type="InterPro" id="IPR006357">
    <property type="entry name" value="HAD-SF_hydro_IIA"/>
</dbReference>
<protein>
    <submittedName>
        <fullName evidence="1">Haloacid dehalogenase</fullName>
    </submittedName>
</protein>
<dbReference type="PANTHER" id="PTHR19288:SF90">
    <property type="entry name" value="OS08G0542600 PROTEIN"/>
    <property type="match status" value="1"/>
</dbReference>
<accession>A0AA37X2K0</accession>
<dbReference type="NCBIfam" id="TIGR01459">
    <property type="entry name" value="HAD-SF-IIA-hyp4"/>
    <property type="match status" value="1"/>
</dbReference>
<reference evidence="1 2" key="1">
    <citation type="journal article" date="2014" name="Int. J. Syst. Evol. Microbiol.">
        <title>Complete genome sequence of Corynebacterium casei LMG S-19264T (=DSM 44701T), isolated from a smear-ripened cheese.</title>
        <authorList>
            <consortium name="US DOE Joint Genome Institute (JGI-PGF)"/>
            <person name="Walter F."/>
            <person name="Albersmeier A."/>
            <person name="Kalinowski J."/>
            <person name="Ruckert C."/>
        </authorList>
    </citation>
    <scope>NUCLEOTIDE SEQUENCE [LARGE SCALE GENOMIC DNA]</scope>
    <source>
        <strain evidence="1 2">NBRC 111766</strain>
    </source>
</reference>
<evidence type="ECO:0000313" key="2">
    <source>
        <dbReference type="Proteomes" id="UP001157355"/>
    </source>
</evidence>
<dbReference type="InterPro" id="IPR006356">
    <property type="entry name" value="HAD-SF_hydro_IIA_hyp3"/>
</dbReference>
<gene>
    <name evidence="1" type="ORF">GCM10010873_13650</name>
</gene>
<dbReference type="CDD" id="cd07525">
    <property type="entry name" value="HAD_like"/>
    <property type="match status" value="1"/>
</dbReference>
<dbReference type="AlphaFoldDB" id="A0AA37X2K0"/>
<keyword evidence="2" id="KW-1185">Reference proteome</keyword>
<dbReference type="SUPFAM" id="SSF56784">
    <property type="entry name" value="HAD-like"/>
    <property type="match status" value="1"/>
</dbReference>
<name>A0AA37X2K0_9RHOB</name>
<dbReference type="Pfam" id="PF13344">
    <property type="entry name" value="Hydrolase_6"/>
    <property type="match status" value="1"/>
</dbReference>
<dbReference type="Pfam" id="PF13242">
    <property type="entry name" value="Hydrolase_like"/>
    <property type="match status" value="1"/>
</dbReference>